<reference evidence="2 3" key="1">
    <citation type="submission" date="2020-08" db="EMBL/GenBank/DDBJ databases">
        <title>A Genomic Blueprint of the Chicken Gut Microbiome.</title>
        <authorList>
            <person name="Gilroy R."/>
            <person name="Ravi A."/>
            <person name="Getino M."/>
            <person name="Pursley I."/>
            <person name="Horton D.L."/>
            <person name="Alikhan N.-F."/>
            <person name="Baker D."/>
            <person name="Gharbi K."/>
            <person name="Hall N."/>
            <person name="Watson M."/>
            <person name="Adriaenssens E.M."/>
            <person name="Foster-Nyarko E."/>
            <person name="Jarju S."/>
            <person name="Secka A."/>
            <person name="Antonio M."/>
            <person name="Oren A."/>
            <person name="Chaudhuri R."/>
            <person name="La Ragione R.M."/>
            <person name="Hildebrand F."/>
            <person name="Pallen M.J."/>
        </authorList>
    </citation>
    <scope>NUCLEOTIDE SEQUENCE [LARGE SCALE GENOMIC DNA]</scope>
    <source>
        <strain evidence="2 3">N37</strain>
    </source>
</reference>
<proteinExistence type="predicted"/>
<dbReference type="RefSeq" id="WP_191740977.1">
    <property type="nucleotide sequence ID" value="NZ_JACSQB010000108.1"/>
</dbReference>
<sequence length="446" mass="52708">MKSFLKKYNKYIIFTIIVLLGSFMYRIFLDSSREEKVTIPKEMEGRKVVNFWMMTATDSQLRENQISKFNASQDEIYVKFQTFKDLDYINRLKISLYSDEGPDIFQYGYTELIKNDKIADLKDLNLNLNKIGEDKLFYYDKNPIGIKLSGSNVKLAWNKEIFKECGLDPEKPPRTWDEVIEYALKIKEKNPDIIPFQFPLGKYESMKAVIGEPSLIDGTIYTSFWDYKQGKYDFSASKRILEVYKKMYDLGIIPEDFMEKDKKQVRRDFYFKESAMYLSTFEDKNNFYNAQPLDFPIGVEDIPKFNINDKAVRHYVDPFTYIVVNKETKEKDSVEKFLQWIVSDQVNREIMQLNKGLPLLLDNKDVNLGENPLNKYNDSDNYVVEKYDPTVFITYSQTGTLDEIYSAITGKKSIDEVISNLNKYYEEFYKVEVEKNKFNFDLYTDK</sequence>
<accession>A0ABR8YUQ4</accession>
<keyword evidence="1" id="KW-0472">Membrane</keyword>
<feature type="transmembrane region" description="Helical" evidence="1">
    <location>
        <begin position="12"/>
        <end position="29"/>
    </location>
</feature>
<evidence type="ECO:0000313" key="2">
    <source>
        <dbReference type="EMBL" id="MBD8048018.1"/>
    </source>
</evidence>
<evidence type="ECO:0000313" key="3">
    <source>
        <dbReference type="Proteomes" id="UP000627166"/>
    </source>
</evidence>
<dbReference type="SUPFAM" id="SSF53850">
    <property type="entry name" value="Periplasmic binding protein-like II"/>
    <property type="match status" value="1"/>
</dbReference>
<gene>
    <name evidence="2" type="ORF">H9637_13410</name>
</gene>
<keyword evidence="1" id="KW-1133">Transmembrane helix</keyword>
<name>A0ABR8YUQ4_9CLOT</name>
<dbReference type="Pfam" id="PF01547">
    <property type="entry name" value="SBP_bac_1"/>
    <property type="match status" value="1"/>
</dbReference>
<dbReference type="PANTHER" id="PTHR43649:SF12">
    <property type="entry name" value="DIACETYLCHITOBIOSE BINDING PROTEIN DASA"/>
    <property type="match status" value="1"/>
</dbReference>
<dbReference type="EMBL" id="JACSQB010000108">
    <property type="protein sequence ID" value="MBD8048018.1"/>
    <property type="molecule type" value="Genomic_DNA"/>
</dbReference>
<dbReference type="Gene3D" id="3.40.190.10">
    <property type="entry name" value="Periplasmic binding protein-like II"/>
    <property type="match status" value="1"/>
</dbReference>
<organism evidence="2 3">
    <name type="scientific">Clostridium faecium</name>
    <dbReference type="NCBI Taxonomy" id="2762223"/>
    <lineage>
        <taxon>Bacteria</taxon>
        <taxon>Bacillati</taxon>
        <taxon>Bacillota</taxon>
        <taxon>Clostridia</taxon>
        <taxon>Eubacteriales</taxon>
        <taxon>Clostridiaceae</taxon>
        <taxon>Clostridium</taxon>
    </lineage>
</organism>
<keyword evidence="3" id="KW-1185">Reference proteome</keyword>
<protein>
    <submittedName>
        <fullName evidence="2">Extracellular solute-binding protein</fullName>
    </submittedName>
</protein>
<comment type="caution">
    <text evidence="2">The sequence shown here is derived from an EMBL/GenBank/DDBJ whole genome shotgun (WGS) entry which is preliminary data.</text>
</comment>
<dbReference type="PANTHER" id="PTHR43649">
    <property type="entry name" value="ARABINOSE-BINDING PROTEIN-RELATED"/>
    <property type="match status" value="1"/>
</dbReference>
<keyword evidence="1" id="KW-0812">Transmembrane</keyword>
<evidence type="ECO:0000256" key="1">
    <source>
        <dbReference type="SAM" id="Phobius"/>
    </source>
</evidence>
<dbReference type="InterPro" id="IPR006059">
    <property type="entry name" value="SBP"/>
</dbReference>
<dbReference type="InterPro" id="IPR050490">
    <property type="entry name" value="Bact_solute-bd_prot1"/>
</dbReference>
<dbReference type="Proteomes" id="UP000627166">
    <property type="component" value="Unassembled WGS sequence"/>
</dbReference>